<name>A0A815J672_9BILA</name>
<sequence>MNSITIRKDDEDSDDEKILEEQQSITTSTPDIDIKHRYFIGKDYSNAYEKDFKELHDYRTDYITRTLVPRMPWHDEALVVFGQTARDVARHFIQRWNIHKVS</sequence>
<dbReference type="EMBL" id="CAJNOU010003225">
    <property type="protein sequence ID" value="CAF1378114.1"/>
    <property type="molecule type" value="Genomic_DNA"/>
</dbReference>
<dbReference type="GO" id="GO:0009395">
    <property type="term" value="P:phospholipid catabolic process"/>
    <property type="evidence" value="ECO:0007669"/>
    <property type="project" value="TreeGrafter"/>
</dbReference>
<dbReference type="PANTHER" id="PTHR18896">
    <property type="entry name" value="PHOSPHOLIPASE D"/>
    <property type="match status" value="1"/>
</dbReference>
<dbReference type="AlphaFoldDB" id="A0A815J672"/>
<gene>
    <name evidence="4" type="ORF">SEV965_LOCUS30264</name>
</gene>
<organism evidence="4 5">
    <name type="scientific">Rotaria sordida</name>
    <dbReference type="NCBI Taxonomy" id="392033"/>
    <lineage>
        <taxon>Eukaryota</taxon>
        <taxon>Metazoa</taxon>
        <taxon>Spiralia</taxon>
        <taxon>Gnathifera</taxon>
        <taxon>Rotifera</taxon>
        <taxon>Eurotatoria</taxon>
        <taxon>Bdelloidea</taxon>
        <taxon>Philodinida</taxon>
        <taxon>Philodinidae</taxon>
        <taxon>Rotaria</taxon>
    </lineage>
</organism>
<dbReference type="Gene3D" id="3.30.870.10">
    <property type="entry name" value="Endonuclease Chain A"/>
    <property type="match status" value="1"/>
</dbReference>
<dbReference type="PANTHER" id="PTHR18896:SF121">
    <property type="entry name" value="PHOSPHOLIPASE D2"/>
    <property type="match status" value="1"/>
</dbReference>
<dbReference type="GO" id="GO:0060627">
    <property type="term" value="P:regulation of vesicle-mediated transport"/>
    <property type="evidence" value="ECO:0007669"/>
    <property type="project" value="TreeGrafter"/>
</dbReference>
<dbReference type="InterPro" id="IPR015679">
    <property type="entry name" value="PLipase_D_fam"/>
</dbReference>
<feature type="region of interest" description="Disordered" evidence="3">
    <location>
        <begin position="1"/>
        <end position="25"/>
    </location>
</feature>
<evidence type="ECO:0000256" key="1">
    <source>
        <dbReference type="ARBA" id="ARBA00022737"/>
    </source>
</evidence>
<dbReference type="SUPFAM" id="SSF56024">
    <property type="entry name" value="Phospholipase D/nuclease"/>
    <property type="match status" value="1"/>
</dbReference>
<feature type="compositionally biased region" description="Basic and acidic residues" evidence="3">
    <location>
        <begin position="1"/>
        <end position="10"/>
    </location>
</feature>
<comment type="caution">
    <text evidence="4">The sequence shown here is derived from an EMBL/GenBank/DDBJ whole genome shotgun (WGS) entry which is preliminary data.</text>
</comment>
<protein>
    <submittedName>
        <fullName evidence="4">Uncharacterized protein</fullName>
    </submittedName>
</protein>
<keyword evidence="1" id="KW-0677">Repeat</keyword>
<reference evidence="4" key="1">
    <citation type="submission" date="2021-02" db="EMBL/GenBank/DDBJ databases">
        <authorList>
            <person name="Nowell W R."/>
        </authorList>
    </citation>
    <scope>NUCLEOTIDE SEQUENCE</scope>
</reference>
<evidence type="ECO:0000313" key="5">
    <source>
        <dbReference type="Proteomes" id="UP000663889"/>
    </source>
</evidence>
<accession>A0A815J672</accession>
<proteinExistence type="predicted"/>
<keyword evidence="2" id="KW-0443">Lipid metabolism</keyword>
<evidence type="ECO:0000256" key="3">
    <source>
        <dbReference type="SAM" id="MobiDB-lite"/>
    </source>
</evidence>
<evidence type="ECO:0000313" key="4">
    <source>
        <dbReference type="EMBL" id="CAF1378114.1"/>
    </source>
</evidence>
<dbReference type="GO" id="GO:0004630">
    <property type="term" value="F:phospholipase D activity"/>
    <property type="evidence" value="ECO:0007669"/>
    <property type="project" value="TreeGrafter"/>
</dbReference>
<evidence type="ECO:0000256" key="2">
    <source>
        <dbReference type="ARBA" id="ARBA00023098"/>
    </source>
</evidence>
<dbReference type="Proteomes" id="UP000663889">
    <property type="component" value="Unassembled WGS sequence"/>
</dbReference>